<dbReference type="AlphaFoldDB" id="A0A259TW41"/>
<reference evidence="1 2" key="1">
    <citation type="submission" date="2016-11" db="EMBL/GenBank/DDBJ databases">
        <title>Study of marine rhodopsin-containing bacteria.</title>
        <authorList>
            <person name="Yoshizawa S."/>
            <person name="Kumagai Y."/>
            <person name="Kogure K."/>
        </authorList>
    </citation>
    <scope>NUCLEOTIDE SEQUENCE [LARGE SCALE GENOMIC DNA]</scope>
    <source>
        <strain evidence="1 2">SG-29</strain>
    </source>
</reference>
<organism evidence="1 2">
    <name type="scientific">Rubricoccus marinus</name>
    <dbReference type="NCBI Taxonomy" id="716817"/>
    <lineage>
        <taxon>Bacteria</taxon>
        <taxon>Pseudomonadati</taxon>
        <taxon>Rhodothermota</taxon>
        <taxon>Rhodothermia</taxon>
        <taxon>Rhodothermales</taxon>
        <taxon>Rubricoccaceae</taxon>
        <taxon>Rubricoccus</taxon>
    </lineage>
</organism>
<name>A0A259TW41_9BACT</name>
<dbReference type="OrthoDB" id="1362719at2"/>
<protein>
    <submittedName>
        <fullName evidence="1">Uncharacterized protein</fullName>
    </submittedName>
</protein>
<dbReference type="RefSeq" id="WP_094545751.1">
    <property type="nucleotide sequence ID" value="NZ_MQWB01000001.1"/>
</dbReference>
<accession>A0A259TW41</accession>
<sequence>MRYLLLILLLTTGCSTLRSGLEIEPGATFVLGGEQRGAFTVEILNTGEAAVSVSEVRASGDTLRVASVAPGESASARFARGSAALLANAGPRPASLDVTVTGDTNLGMRYTE</sequence>
<dbReference type="Proteomes" id="UP000216446">
    <property type="component" value="Unassembled WGS sequence"/>
</dbReference>
<dbReference type="InParanoid" id="A0A259TW41"/>
<evidence type="ECO:0000313" key="2">
    <source>
        <dbReference type="Proteomes" id="UP000216446"/>
    </source>
</evidence>
<comment type="caution">
    <text evidence="1">The sequence shown here is derived from an EMBL/GenBank/DDBJ whole genome shotgun (WGS) entry which is preliminary data.</text>
</comment>
<proteinExistence type="predicted"/>
<keyword evidence="2" id="KW-1185">Reference proteome</keyword>
<gene>
    <name evidence="1" type="ORF">BSZ36_02705</name>
</gene>
<evidence type="ECO:0000313" key="1">
    <source>
        <dbReference type="EMBL" id="OZC01985.1"/>
    </source>
</evidence>
<dbReference type="EMBL" id="MQWB01000001">
    <property type="protein sequence ID" value="OZC01985.1"/>
    <property type="molecule type" value="Genomic_DNA"/>
</dbReference>